<proteinExistence type="predicted"/>
<protein>
    <recommendedName>
        <fullName evidence="5">Rubisco LSMT substrate-binding domain-containing protein</fullName>
    </recommendedName>
</protein>
<evidence type="ECO:0000259" key="5">
    <source>
        <dbReference type="Pfam" id="PF09273"/>
    </source>
</evidence>
<sequence>MLVAGSAAYEAAVEEFHAHGPMEFHDLAINAFLEMKKTDPSISLGHDSPFLERATKHAIKRLARKPSEEFELKKIDLVGGSGEKESDRVLELPSPEGKDSSLTAAMNAQTGNQLMTLHESRAHAVAFNEDIGLGAISKTGALPMGSEGEWLALAESKLKKDADLDYQSKLWELGNEVAENLQVQRGGLNITHEEELLTKMETWFKAGGGKLNYVKPIISKESGFQVLATEDMNGGDAFVSVPMKLIMCRQTARNVLIANRGKYLGEELQKTFDKNEMWGMTIFLLHEYYKEMNGKGSKWGPFIRTLRMRSLTTPVLQEIKGTIAGHMTAQWTKSCDAFMWWSVGIDGPCSPTTGICKTKPLERAGESRFNIHQIRWAYWIVKQNAIRVKQMSTGLEFIALIPYYNMVDKRLGAGGGVTFDLDGSISLRTGKVHEEAAPVGIHPGNMSDSEFFLRYFKVPTLPNPHTEIKLSLPGVIPKGSKFHYCLKGTSKERNQDDCKASYRSESMFWKSKVLTEWRQMMNLPPRMQELRMWATRLHLYGGKEEMALLSSANRVIAGLPLPVDQMPAEEQLMLLGVARDSAEAALIAAGPVTGSTGEAPPPPQLYSAPDPEEDPEAQRGMENLALLAVQAQNVISSGNAILNATQAVLNQTRDFFVHGVLPAAGLDDLDNFLLKKIGMLAHCGFENDMKIVTNNVTDELMCAMRVHLMNESEVHVFCPKEARVWEDACTNVEFMNFTAISEFNELNVVNALRNSVHGLLASYPHTREQDARILRDVESGVSTAGPVLTAAVKLRAREKDILLSALDFLADHEAAVKNGSVPFQLAMKAQERVDADIRAEEHKLFMEQIQARAALRPSLAQIEVDMGADRPKANLTLEEGRDIKRTVQLFCQEHNIKAGFEAKLEAALKERVVSPTPLLLMMGAIISTGDRKILAIPEGSNSTVETGVFCAKYDSSKNPVDSDWCRALMKRVDERLNTSFQRRILLVVPIDAPDSRKLKLVIREGEQHDLMQFVQDFFELYHMPMESVSMMANEVNKRLPGVVTQVPVGINPRRSVTARFSMNDNITAVVEAFANFYELDSTVKVAIMQRARYNMAPGTFMV</sequence>
<dbReference type="InterPro" id="IPR036464">
    <property type="entry name" value="Rubisco_LSMT_subst-bd_sf"/>
</dbReference>
<dbReference type="InterPro" id="IPR050600">
    <property type="entry name" value="SETD3_SETD6_MTase"/>
</dbReference>
<dbReference type="SUPFAM" id="SSF81822">
    <property type="entry name" value="RuBisCo LSMT C-terminal, substrate-binding domain"/>
    <property type="match status" value="1"/>
</dbReference>
<feature type="domain" description="Rubisco LSMT substrate-binding" evidence="5">
    <location>
        <begin position="673"/>
        <end position="802"/>
    </location>
</feature>
<keyword evidence="3" id="KW-0949">S-adenosyl-L-methionine</keyword>
<dbReference type="InterPro" id="IPR015353">
    <property type="entry name" value="Rubisco_LSMT_subst-bd"/>
</dbReference>
<dbReference type="Gene3D" id="3.90.1420.10">
    <property type="entry name" value="Rubisco LSMT, substrate-binding domain"/>
    <property type="match status" value="1"/>
</dbReference>
<dbReference type="Gene3D" id="3.90.1410.10">
    <property type="entry name" value="set domain protein methyltransferase, domain 1"/>
    <property type="match status" value="1"/>
</dbReference>
<evidence type="ECO:0000313" key="6">
    <source>
        <dbReference type="EMBL" id="CAE0284481.1"/>
    </source>
</evidence>
<dbReference type="InterPro" id="IPR046341">
    <property type="entry name" value="SET_dom_sf"/>
</dbReference>
<dbReference type="EMBL" id="HBIC01026760">
    <property type="protein sequence ID" value="CAE0284481.1"/>
    <property type="molecule type" value="Transcribed_RNA"/>
</dbReference>
<dbReference type="AlphaFoldDB" id="A0A7S3H405"/>
<dbReference type="PANTHER" id="PTHR13271">
    <property type="entry name" value="UNCHARACTERIZED PUTATIVE METHYLTRANSFERASE"/>
    <property type="match status" value="1"/>
</dbReference>
<gene>
    <name evidence="6" type="ORF">SELO1098_LOCUS13322</name>
</gene>
<dbReference type="SUPFAM" id="SSF82199">
    <property type="entry name" value="SET domain"/>
    <property type="match status" value="1"/>
</dbReference>
<name>A0A7S3H405_9STRA</name>
<evidence type="ECO:0000256" key="2">
    <source>
        <dbReference type="ARBA" id="ARBA00022679"/>
    </source>
</evidence>
<dbReference type="Pfam" id="PF09273">
    <property type="entry name" value="Rubis-subs-bind"/>
    <property type="match status" value="1"/>
</dbReference>
<evidence type="ECO:0000256" key="4">
    <source>
        <dbReference type="SAM" id="MobiDB-lite"/>
    </source>
</evidence>
<keyword evidence="2" id="KW-0808">Transferase</keyword>
<dbReference type="GO" id="GO:0016279">
    <property type="term" value="F:protein-lysine N-methyltransferase activity"/>
    <property type="evidence" value="ECO:0007669"/>
    <property type="project" value="TreeGrafter"/>
</dbReference>
<organism evidence="6">
    <name type="scientific">Spumella elongata</name>
    <dbReference type="NCBI Taxonomy" id="89044"/>
    <lineage>
        <taxon>Eukaryota</taxon>
        <taxon>Sar</taxon>
        <taxon>Stramenopiles</taxon>
        <taxon>Ochrophyta</taxon>
        <taxon>Chrysophyceae</taxon>
        <taxon>Chromulinales</taxon>
        <taxon>Chromulinaceae</taxon>
        <taxon>Spumella</taxon>
    </lineage>
</organism>
<feature type="region of interest" description="Disordered" evidence="4">
    <location>
        <begin position="591"/>
        <end position="617"/>
    </location>
</feature>
<evidence type="ECO:0000256" key="3">
    <source>
        <dbReference type="ARBA" id="ARBA00022691"/>
    </source>
</evidence>
<evidence type="ECO:0000256" key="1">
    <source>
        <dbReference type="ARBA" id="ARBA00022603"/>
    </source>
</evidence>
<dbReference type="GO" id="GO:0032259">
    <property type="term" value="P:methylation"/>
    <property type="evidence" value="ECO:0007669"/>
    <property type="project" value="UniProtKB-KW"/>
</dbReference>
<accession>A0A7S3H405</accession>
<keyword evidence="1" id="KW-0489">Methyltransferase</keyword>
<reference evidence="6" key="1">
    <citation type="submission" date="2021-01" db="EMBL/GenBank/DDBJ databases">
        <authorList>
            <person name="Corre E."/>
            <person name="Pelletier E."/>
            <person name="Niang G."/>
            <person name="Scheremetjew M."/>
            <person name="Finn R."/>
            <person name="Kale V."/>
            <person name="Holt S."/>
            <person name="Cochrane G."/>
            <person name="Meng A."/>
            <person name="Brown T."/>
            <person name="Cohen L."/>
        </authorList>
    </citation>
    <scope>NUCLEOTIDE SEQUENCE</scope>
    <source>
        <strain evidence="6">CCAP 955/1</strain>
    </source>
</reference>